<dbReference type="EMBL" id="NDYL01000002">
    <property type="protein sequence ID" value="OXB92241.1"/>
    <property type="molecule type" value="Genomic_DNA"/>
</dbReference>
<proteinExistence type="predicted"/>
<feature type="domain" description="CAAX prenyl protease 2/Lysostaphin resistance protein A-like" evidence="2">
    <location>
        <begin position="96"/>
        <end position="179"/>
    </location>
</feature>
<feature type="transmembrane region" description="Helical" evidence="1">
    <location>
        <begin position="121"/>
        <end position="137"/>
    </location>
</feature>
<comment type="caution">
    <text evidence="3">The sequence shown here is derived from an EMBL/GenBank/DDBJ whole genome shotgun (WGS) entry which is preliminary data.</text>
</comment>
<evidence type="ECO:0000313" key="3">
    <source>
        <dbReference type="EMBL" id="OXB92241.1"/>
    </source>
</evidence>
<dbReference type="AlphaFoldDB" id="A0A226QI24"/>
<evidence type="ECO:0000313" key="4">
    <source>
        <dbReference type="Proteomes" id="UP000198394"/>
    </source>
</evidence>
<organism evidence="3 4">
    <name type="scientific">Parageobacillus galactosidasius</name>
    <dbReference type="NCBI Taxonomy" id="883812"/>
    <lineage>
        <taxon>Bacteria</taxon>
        <taxon>Bacillati</taxon>
        <taxon>Bacillota</taxon>
        <taxon>Bacilli</taxon>
        <taxon>Bacillales</taxon>
        <taxon>Anoxybacillaceae</taxon>
        <taxon>Parageobacillus</taxon>
    </lineage>
</organism>
<dbReference type="GO" id="GO:0008237">
    <property type="term" value="F:metallopeptidase activity"/>
    <property type="evidence" value="ECO:0007669"/>
    <property type="project" value="UniProtKB-KW"/>
</dbReference>
<evidence type="ECO:0000256" key="1">
    <source>
        <dbReference type="SAM" id="Phobius"/>
    </source>
</evidence>
<keyword evidence="4" id="KW-1185">Reference proteome</keyword>
<feature type="transmembrane region" description="Helical" evidence="1">
    <location>
        <begin position="20"/>
        <end position="39"/>
    </location>
</feature>
<dbReference type="GO" id="GO:0006508">
    <property type="term" value="P:proteolysis"/>
    <property type="evidence" value="ECO:0007669"/>
    <property type="project" value="UniProtKB-KW"/>
</dbReference>
<dbReference type="GO" id="GO:0004175">
    <property type="term" value="F:endopeptidase activity"/>
    <property type="evidence" value="ECO:0007669"/>
    <property type="project" value="UniProtKB-ARBA"/>
</dbReference>
<feature type="transmembrane region" description="Helical" evidence="1">
    <location>
        <begin position="144"/>
        <end position="160"/>
    </location>
</feature>
<reference evidence="3 4" key="1">
    <citation type="submission" date="2017-04" db="EMBL/GenBank/DDBJ databases">
        <title>The genome sequence of Parageobacillus galactosidasius DSM 18751.</title>
        <authorList>
            <person name="Ramaloko W.T."/>
            <person name="Koen N."/>
            <person name="Polliack S."/>
            <person name="Aliyu H."/>
            <person name="Lebre P."/>
            <person name="Mohr T."/>
            <person name="Oswald F."/>
            <person name="Zwick M."/>
            <person name="Neumann A."/>
            <person name="Syldatk C."/>
            <person name="Cowan D."/>
            <person name="De Maayer P."/>
        </authorList>
    </citation>
    <scope>NUCLEOTIDE SEQUENCE [LARGE SCALE GENOMIC DNA]</scope>
    <source>
        <strain evidence="3 4">DSM 18751</strain>
    </source>
</reference>
<sequence>MRRQSEQIRMMDDREVLIHLYFTQLLLIVVSAIIGFFLFDLSTFRKIWHFDVATVLKYGGGSAMIVLAIDFLLMRYLPEHWYDDGGINEKIFQKRSIPHIFFLCLLIAFSEELLFRGVIQTHFGLFIASIVFALLHVRYLEKWFLFGMVVLLSFFLGYIYQRTNSLWVTIFAHFLIDFILAIDIRLHYVRHYVRNMKEGDGSDNV</sequence>
<feature type="transmembrane region" description="Helical" evidence="1">
    <location>
        <begin position="97"/>
        <end position="115"/>
    </location>
</feature>
<evidence type="ECO:0000259" key="2">
    <source>
        <dbReference type="Pfam" id="PF02517"/>
    </source>
</evidence>
<keyword evidence="1" id="KW-0472">Membrane</keyword>
<protein>
    <submittedName>
        <fullName evidence="3">CPBP family intramembrane metalloprotease</fullName>
    </submittedName>
</protein>
<keyword evidence="3" id="KW-0482">Metalloprotease</keyword>
<dbReference type="GO" id="GO:0080120">
    <property type="term" value="P:CAAX-box protein maturation"/>
    <property type="evidence" value="ECO:0007669"/>
    <property type="project" value="UniProtKB-ARBA"/>
</dbReference>
<feature type="transmembrane region" description="Helical" evidence="1">
    <location>
        <begin position="59"/>
        <end position="77"/>
    </location>
</feature>
<accession>A0A226QI24</accession>
<gene>
    <name evidence="3" type="ORF">B9L23_13615</name>
</gene>
<feature type="transmembrane region" description="Helical" evidence="1">
    <location>
        <begin position="166"/>
        <end position="186"/>
    </location>
</feature>
<keyword evidence="1" id="KW-0812">Transmembrane</keyword>
<dbReference type="RefSeq" id="WP_089097861.1">
    <property type="nucleotide sequence ID" value="NZ_NDYL01000002.1"/>
</dbReference>
<keyword evidence="3" id="KW-0645">Protease</keyword>
<dbReference type="InterPro" id="IPR003675">
    <property type="entry name" value="Rce1/LyrA-like_dom"/>
</dbReference>
<keyword evidence="1" id="KW-1133">Transmembrane helix</keyword>
<dbReference type="Proteomes" id="UP000198394">
    <property type="component" value="Unassembled WGS sequence"/>
</dbReference>
<keyword evidence="3" id="KW-0378">Hydrolase</keyword>
<name>A0A226QI24_9BACL</name>
<dbReference type="Pfam" id="PF02517">
    <property type="entry name" value="Rce1-like"/>
    <property type="match status" value="1"/>
</dbReference>